<evidence type="ECO:0000313" key="1">
    <source>
        <dbReference type="EMBL" id="EDV03117.1"/>
    </source>
</evidence>
<proteinExistence type="predicted"/>
<comment type="caution">
    <text evidence="1">The sequence shown here is derived from an EMBL/GenBank/DDBJ whole genome shotgun (WGS) entry which is preliminary data.</text>
</comment>
<reference evidence="1 2" key="1">
    <citation type="submission" date="2008-04" db="EMBL/GenBank/DDBJ databases">
        <title>Draft genome sequence of Bacteroides intestinalis (DSM 17393).</title>
        <authorList>
            <person name="Sudarsanam P."/>
            <person name="Ley R."/>
            <person name="Guruge J."/>
            <person name="Turnbaugh P.J."/>
            <person name="Mahowald M."/>
            <person name="Liep D."/>
            <person name="Gordon J."/>
        </authorList>
    </citation>
    <scope>NUCLEOTIDE SEQUENCE [LARGE SCALE GENOMIC DNA]</scope>
    <source>
        <strain evidence="1 2">DSM 17393</strain>
    </source>
</reference>
<evidence type="ECO:0000313" key="2">
    <source>
        <dbReference type="Proteomes" id="UP000004596"/>
    </source>
</evidence>
<dbReference type="STRING" id="471870.BACINT_02230"/>
<dbReference type="EMBL" id="ABJL02000008">
    <property type="protein sequence ID" value="EDV03117.1"/>
    <property type="molecule type" value="Genomic_DNA"/>
</dbReference>
<sequence length="73" mass="8309">MFLNERAQELIKELRGNSNGGVNTYKASICDAMSIIMFMYQMHASEREKEMLADAIDTLSNYNDLITALSKEK</sequence>
<reference evidence="1 2" key="2">
    <citation type="submission" date="2008-04" db="EMBL/GenBank/DDBJ databases">
        <authorList>
            <person name="Fulton L."/>
            <person name="Clifton S."/>
            <person name="Fulton B."/>
            <person name="Xu J."/>
            <person name="Minx P."/>
            <person name="Pepin K.H."/>
            <person name="Johnson M."/>
            <person name="Thiruvilangam P."/>
            <person name="Bhonagiri V."/>
            <person name="Nash W.E."/>
            <person name="Mardis E.R."/>
            <person name="Wilson R.K."/>
        </authorList>
    </citation>
    <scope>NUCLEOTIDE SEQUENCE [LARGE SCALE GENOMIC DNA]</scope>
    <source>
        <strain evidence="1 2">DSM 17393</strain>
    </source>
</reference>
<accession>B3CD56</accession>
<protein>
    <submittedName>
        <fullName evidence="1">Uncharacterized protein</fullName>
    </submittedName>
</protein>
<gene>
    <name evidence="1" type="ORF">BACINT_02230</name>
</gene>
<organism evidence="1 2">
    <name type="scientific">Bacteroides intestinalis DSM 17393</name>
    <dbReference type="NCBI Taxonomy" id="471870"/>
    <lineage>
        <taxon>Bacteria</taxon>
        <taxon>Pseudomonadati</taxon>
        <taxon>Bacteroidota</taxon>
        <taxon>Bacteroidia</taxon>
        <taxon>Bacteroidales</taxon>
        <taxon>Bacteroidaceae</taxon>
        <taxon>Bacteroides</taxon>
    </lineage>
</organism>
<name>B3CD56_9BACE</name>
<dbReference type="AlphaFoldDB" id="B3CD56"/>
<dbReference type="Proteomes" id="UP000004596">
    <property type="component" value="Unassembled WGS sequence"/>
</dbReference>